<keyword evidence="2" id="KW-0472">Membrane</keyword>
<dbReference type="GeneID" id="14401864"/>
<dbReference type="InterPro" id="IPR059113">
    <property type="entry name" value="Znf_ribbon"/>
</dbReference>
<keyword evidence="8" id="KW-1185">Reference proteome</keyword>
<feature type="domain" description="DUF8108" evidence="6">
    <location>
        <begin position="130"/>
        <end position="186"/>
    </location>
</feature>
<dbReference type="Pfam" id="PF26440">
    <property type="entry name" value="DUF8108_M"/>
    <property type="match status" value="1"/>
</dbReference>
<sequence>MRSDRRSDGHVAADGLYCPHCGEALEPSMNFCPDCGHPSGERGASESRPALERRVAAAMADGWELEHDFGDHVVMVRRTFGGRDEHLVVAALSVWWTMGLGNALYGLYRYVGDAERMVLRAGPSADEPETESRFETVGRIAGAGCLAMALALAGAAAVLAGSTTAPLLAAVAIGLATVGLGLFPEVRHRLGNRRSPSTNGAARSVEESAIVDYDRSCAVCADPVGRGIERTYRKGFYVLGVPLTLSEGHNAYCRRCANAEADGTRTRERTIPIEDGSESERELERR</sequence>
<feature type="domain" description="DUF8108" evidence="5">
    <location>
        <begin position="48"/>
        <end position="119"/>
    </location>
</feature>
<feature type="transmembrane region" description="Helical" evidence="2">
    <location>
        <begin position="87"/>
        <end position="108"/>
    </location>
</feature>
<dbReference type="eggNOG" id="arCOG09569">
    <property type="taxonomic scope" value="Archaea"/>
</dbReference>
<reference evidence="7 8" key="1">
    <citation type="submission" date="2012-11" db="EMBL/GenBank/DDBJ databases">
        <title>FINISHED of Natronococcus occultus SP4, DSM 3396.</title>
        <authorList>
            <consortium name="DOE Joint Genome Institute"/>
            <person name="Eisen J."/>
            <person name="Huntemann M."/>
            <person name="Wei C.-L."/>
            <person name="Han J."/>
            <person name="Detter J.C."/>
            <person name="Han C."/>
            <person name="Tapia R."/>
            <person name="Chen A."/>
            <person name="Kyrpides N."/>
            <person name="Mavromatis K."/>
            <person name="Markowitz V."/>
            <person name="Szeto E."/>
            <person name="Ivanova N."/>
            <person name="Mikhailova N."/>
            <person name="Ovchinnikova G."/>
            <person name="Pagani I."/>
            <person name="Pati A."/>
            <person name="Goodwin L."/>
            <person name="Nordberg H.P."/>
            <person name="Cantor M.N."/>
            <person name="Hua S.X."/>
            <person name="Woyke T."/>
            <person name="Eisen J."/>
            <person name="Klenk H.-P."/>
            <person name="Klenk H.-P."/>
        </authorList>
    </citation>
    <scope>NUCLEOTIDE SEQUENCE [LARGE SCALE GENOMIC DNA]</scope>
    <source>
        <strain evidence="7 8">SP4</strain>
    </source>
</reference>
<keyword evidence="2" id="KW-1133">Transmembrane helix</keyword>
<keyword evidence="2" id="KW-0812">Transmembrane</keyword>
<feature type="transmembrane region" description="Helical" evidence="2">
    <location>
        <begin position="140"/>
        <end position="159"/>
    </location>
</feature>
<dbReference type="OrthoDB" id="53394at2157"/>
<dbReference type="Pfam" id="PF26413">
    <property type="entry name" value="DUF8108"/>
    <property type="match status" value="1"/>
</dbReference>
<feature type="region of interest" description="Disordered" evidence="1">
    <location>
        <begin position="264"/>
        <end position="286"/>
    </location>
</feature>
<proteinExistence type="predicted"/>
<dbReference type="EMBL" id="CP003929">
    <property type="protein sequence ID" value="AGB39155.1"/>
    <property type="molecule type" value="Genomic_DNA"/>
</dbReference>
<feature type="domain" description="Putative zinc-ribbon" evidence="3">
    <location>
        <begin position="17"/>
        <end position="38"/>
    </location>
</feature>
<dbReference type="Pfam" id="PF13248">
    <property type="entry name" value="Zn_ribbon_3"/>
    <property type="match status" value="1"/>
</dbReference>
<dbReference type="InterPro" id="IPR058421">
    <property type="entry name" value="DUF8108_C"/>
</dbReference>
<dbReference type="InterPro" id="IPR058963">
    <property type="entry name" value="DUF8108_M"/>
</dbReference>
<dbReference type="HOGENOM" id="CLU_048846_0_0_2"/>
<dbReference type="KEGG" id="nou:Natoc_3424"/>
<dbReference type="Pfam" id="PF26438">
    <property type="entry name" value="DUF8108_N"/>
    <property type="match status" value="1"/>
</dbReference>
<accession>L0K3M3</accession>
<name>L0K3M3_9EURY</name>
<organism evidence="7 8">
    <name type="scientific">Natronococcus occultus SP4</name>
    <dbReference type="NCBI Taxonomy" id="694430"/>
    <lineage>
        <taxon>Archaea</taxon>
        <taxon>Methanobacteriati</taxon>
        <taxon>Methanobacteriota</taxon>
        <taxon>Stenosarchaea group</taxon>
        <taxon>Halobacteria</taxon>
        <taxon>Halobacteriales</taxon>
        <taxon>Natrialbaceae</taxon>
        <taxon>Natronococcus</taxon>
    </lineage>
</organism>
<feature type="domain" description="DUF8108" evidence="4">
    <location>
        <begin position="192"/>
        <end position="258"/>
    </location>
</feature>
<evidence type="ECO:0000259" key="6">
    <source>
        <dbReference type="Pfam" id="PF26440"/>
    </source>
</evidence>
<evidence type="ECO:0000259" key="4">
    <source>
        <dbReference type="Pfam" id="PF26413"/>
    </source>
</evidence>
<feature type="transmembrane region" description="Helical" evidence="2">
    <location>
        <begin position="165"/>
        <end position="184"/>
    </location>
</feature>
<gene>
    <name evidence="7" type="ORF">Natoc_3424</name>
</gene>
<dbReference type="RefSeq" id="WP_015322590.1">
    <property type="nucleotide sequence ID" value="NC_019974.1"/>
</dbReference>
<evidence type="ECO:0000256" key="1">
    <source>
        <dbReference type="SAM" id="MobiDB-lite"/>
    </source>
</evidence>
<evidence type="ECO:0000259" key="5">
    <source>
        <dbReference type="Pfam" id="PF26438"/>
    </source>
</evidence>
<dbReference type="InterPro" id="IPR058962">
    <property type="entry name" value="DUF8108_N"/>
</dbReference>
<evidence type="ECO:0000313" key="8">
    <source>
        <dbReference type="Proteomes" id="UP000010878"/>
    </source>
</evidence>
<evidence type="ECO:0000259" key="3">
    <source>
        <dbReference type="Pfam" id="PF13248"/>
    </source>
</evidence>
<dbReference type="eggNOG" id="arCOG03295">
    <property type="taxonomic scope" value="Archaea"/>
</dbReference>
<protein>
    <submittedName>
        <fullName evidence="7">Uncharacterized protein</fullName>
    </submittedName>
</protein>
<evidence type="ECO:0000256" key="2">
    <source>
        <dbReference type="SAM" id="Phobius"/>
    </source>
</evidence>
<dbReference type="Proteomes" id="UP000010878">
    <property type="component" value="Chromosome"/>
</dbReference>
<dbReference type="AlphaFoldDB" id="L0K3M3"/>
<evidence type="ECO:0000313" key="7">
    <source>
        <dbReference type="EMBL" id="AGB39155.1"/>
    </source>
</evidence>